<sequence length="65" mass="6764">AHLCKLDLRLQAGCGAIRELLVVGFGERDGPGLASLQSLELGLVGDQGLMIRLGQYDAAGQVAQT</sequence>
<protein>
    <submittedName>
        <fullName evidence="1">Uncharacterized protein</fullName>
    </submittedName>
</protein>
<comment type="caution">
    <text evidence="1">The sequence shown here is derived from an EMBL/GenBank/DDBJ whole genome shotgun (WGS) entry which is preliminary data.</text>
</comment>
<feature type="non-terminal residue" evidence="1">
    <location>
        <position position="1"/>
    </location>
</feature>
<proteinExistence type="predicted"/>
<dbReference type="AlphaFoldDB" id="A0A0F8Z1H6"/>
<reference evidence="1" key="1">
    <citation type="journal article" date="2015" name="Nature">
        <title>Complex archaea that bridge the gap between prokaryotes and eukaryotes.</title>
        <authorList>
            <person name="Spang A."/>
            <person name="Saw J.H."/>
            <person name="Jorgensen S.L."/>
            <person name="Zaremba-Niedzwiedzka K."/>
            <person name="Martijn J."/>
            <person name="Lind A.E."/>
            <person name="van Eijk R."/>
            <person name="Schleper C."/>
            <person name="Guy L."/>
            <person name="Ettema T.J."/>
        </authorList>
    </citation>
    <scope>NUCLEOTIDE SEQUENCE</scope>
</reference>
<dbReference type="EMBL" id="LAZR01066238">
    <property type="protein sequence ID" value="KKK53971.1"/>
    <property type="molecule type" value="Genomic_DNA"/>
</dbReference>
<gene>
    <name evidence="1" type="ORF">LCGC14_3089450</name>
</gene>
<evidence type="ECO:0000313" key="1">
    <source>
        <dbReference type="EMBL" id="KKK53971.1"/>
    </source>
</evidence>
<organism evidence="1">
    <name type="scientific">marine sediment metagenome</name>
    <dbReference type="NCBI Taxonomy" id="412755"/>
    <lineage>
        <taxon>unclassified sequences</taxon>
        <taxon>metagenomes</taxon>
        <taxon>ecological metagenomes</taxon>
    </lineage>
</organism>
<accession>A0A0F8Z1H6</accession>
<name>A0A0F8Z1H6_9ZZZZ</name>